<evidence type="ECO:0000256" key="1">
    <source>
        <dbReference type="SAM" id="Phobius"/>
    </source>
</evidence>
<gene>
    <name evidence="2" type="ORF">DLM78_19220</name>
</gene>
<dbReference type="EMBL" id="QHCS01000006">
    <property type="protein sequence ID" value="RHX84202.1"/>
    <property type="molecule type" value="Genomic_DNA"/>
</dbReference>
<comment type="caution">
    <text evidence="2">The sequence shown here is derived from an EMBL/GenBank/DDBJ whole genome shotgun (WGS) entry which is preliminary data.</text>
</comment>
<name>A0A8B3CL51_9LEPT</name>
<sequence>MNRIFALVALFFFLTMRIEAHRVVLKTGEIVTGQWKDGDGQNDHIVIITDGIERRIEKKEILELFFEETGNGLCFNPKNESEKKCGLKLLKLGSQTVYYMDETNRYLRIPLQDLKELTIEEPSSKILEQISQTGIRVRIVSEKSHDSLFKIERINGESIFLQKELSEAPIEILKKEIQTLTCVLGEDPKKDGDESSKNKSSVTLIDYLIPGYYLKKQGHTKSGYTLMGLTAFFVSGAFYEFLEAKKANSGQPTLIPQGNGSVLWLESENDEFQRHKQLNQIFLLSLALTYIFNTTLLTSPVTYELLFRETERPLEPSLGKDQKIEMKININF</sequence>
<evidence type="ECO:0000313" key="3">
    <source>
        <dbReference type="Proteomes" id="UP000266669"/>
    </source>
</evidence>
<evidence type="ECO:0000313" key="2">
    <source>
        <dbReference type="EMBL" id="RHX84202.1"/>
    </source>
</evidence>
<dbReference type="RefSeq" id="WP_118983394.1">
    <property type="nucleotide sequence ID" value="NZ_QHCS01000006.1"/>
</dbReference>
<keyword evidence="1" id="KW-1133">Transmembrane helix</keyword>
<dbReference type="Proteomes" id="UP000266669">
    <property type="component" value="Unassembled WGS sequence"/>
</dbReference>
<feature type="transmembrane region" description="Helical" evidence="1">
    <location>
        <begin position="281"/>
        <end position="303"/>
    </location>
</feature>
<proteinExistence type="predicted"/>
<organism evidence="2 3">
    <name type="scientific">Leptospira stimsonii</name>
    <dbReference type="NCBI Taxonomy" id="2202203"/>
    <lineage>
        <taxon>Bacteria</taxon>
        <taxon>Pseudomonadati</taxon>
        <taxon>Spirochaetota</taxon>
        <taxon>Spirochaetia</taxon>
        <taxon>Leptospirales</taxon>
        <taxon>Leptospiraceae</taxon>
        <taxon>Leptospira</taxon>
    </lineage>
</organism>
<dbReference type="AlphaFoldDB" id="A0A8B3CL51"/>
<keyword evidence="1" id="KW-0472">Membrane</keyword>
<dbReference type="NCBIfam" id="NF047503">
    <property type="entry name" value="LB_137_fam"/>
    <property type="match status" value="1"/>
</dbReference>
<feature type="transmembrane region" description="Helical" evidence="1">
    <location>
        <begin position="223"/>
        <end position="242"/>
    </location>
</feature>
<accession>A0A8B3CL51</accession>
<keyword evidence="1" id="KW-0812">Transmembrane</keyword>
<reference evidence="3" key="1">
    <citation type="submission" date="2018-05" db="EMBL/GenBank/DDBJ databases">
        <title>Leptospira yasudae sp. nov. and Leptospira stimsonii sp. nov., two pathogenic species of the genus Leptospira isolated from environmental sources.</title>
        <authorList>
            <person name="Casanovas-Massana A."/>
            <person name="Hamond C."/>
            <person name="Santos L.A."/>
            <person name="Hacker K.P."/>
            <person name="Balassiano I."/>
            <person name="Medeiros M.A."/>
            <person name="Reis M.G."/>
            <person name="Ko A.I."/>
            <person name="Wunder E.A."/>
        </authorList>
    </citation>
    <scope>NUCLEOTIDE SEQUENCE [LARGE SCALE GENOMIC DNA]</scope>
    <source>
        <strain evidence="3">AMB6-RJ</strain>
    </source>
</reference>
<protein>
    <submittedName>
        <fullName evidence="2">Uncharacterized protein</fullName>
    </submittedName>
</protein>